<dbReference type="Pfam" id="PF24879">
    <property type="entry name" value="DUF7737"/>
    <property type="match status" value="1"/>
</dbReference>
<evidence type="ECO:0008006" key="5">
    <source>
        <dbReference type="Google" id="ProtNLM"/>
    </source>
</evidence>
<organism evidence="3 4">
    <name type="scientific">Streptomyces brasiliensis</name>
    <dbReference type="NCBI Taxonomy" id="1954"/>
    <lineage>
        <taxon>Bacteria</taxon>
        <taxon>Bacillati</taxon>
        <taxon>Actinomycetota</taxon>
        <taxon>Actinomycetes</taxon>
        <taxon>Kitasatosporales</taxon>
        <taxon>Streptomycetaceae</taxon>
        <taxon>Streptomyces</taxon>
    </lineage>
</organism>
<accession>A0A917PA15</accession>
<evidence type="ECO:0000313" key="3">
    <source>
        <dbReference type="EMBL" id="GGJ68229.1"/>
    </source>
</evidence>
<dbReference type="InterPro" id="IPR025406">
    <property type="entry name" value="DUF4132"/>
</dbReference>
<feature type="domain" description="DUF4132" evidence="1">
    <location>
        <begin position="444"/>
        <end position="615"/>
    </location>
</feature>
<protein>
    <recommendedName>
        <fullName evidence="5">DUF4132 domain-containing protein</fullName>
    </recommendedName>
</protein>
<name>A0A917PA15_9ACTN</name>
<keyword evidence="4" id="KW-1185">Reference proteome</keyword>
<gene>
    <name evidence="3" type="ORF">GCM10010121_093700</name>
</gene>
<evidence type="ECO:0000313" key="4">
    <source>
        <dbReference type="Proteomes" id="UP000657574"/>
    </source>
</evidence>
<reference evidence="3" key="2">
    <citation type="submission" date="2020-09" db="EMBL/GenBank/DDBJ databases">
        <authorList>
            <person name="Sun Q."/>
            <person name="Ohkuma M."/>
        </authorList>
    </citation>
    <scope>NUCLEOTIDE SEQUENCE</scope>
    <source>
        <strain evidence="3">JCM 3086</strain>
    </source>
</reference>
<dbReference type="Pfam" id="PF13569">
    <property type="entry name" value="DUF4132"/>
    <property type="match status" value="1"/>
</dbReference>
<sequence length="840" mass="93061">MLYEALVAESRRNDSLDDVRSAALCSARWLVELLERQRTEPRWDASAALRGTDTLERIQAIQAATQAEIDGRLAACSEEEGRAAALCLMLAACFDHRSFWQYGTEIVSLISRLRGWTPDEVAVMLLRATEYDMGFWFADALGLVLKAAEQLDADGCRAVMPWLRHAHAELMDTDVAARQRGQLAKRLRVLLASVEEACIPDGLIPAYAPWAAPLRDRARTSPTPQLAGLLRHLASLSGPRPAQRWRRTCLELAEVASVQEVLADVLRALAEGEPLCSRGSGAHTGWIGGGYHYHYVVHQNEGDLARGVVWAAALTGGPAAVRHLGALALRTGAAGTGVIEDPKLAGAAINALAETGDPASLEALWRLQSRIKHRALRKQLDTALVTAAGKQGITAEQLIERSVPDHGLAPDGLLERELGGHRVRVAIEDAATVRLTFTRPDGGTSRTAPAAVKEGFPDELRELKDLAQAVRGTLSGERARVEALMSAGREWPYDEWCRYYRDHPVTGVLVRGLIWEFRSVGDADGEWRAVAPTAEPPGEPERVRLWHPIRAQAHDIRAWRERLVAERLRQPFKQAFREIYLLTPAEEETGVYSNRFAAHIVHYRQLYALFKERGWQANFLGRYDGGYDGQARAEFGDGQWRACFHHEPAADDGGGYAPEHAATDQVRFERRDGRRWREIPLTEMPPLVFSEAMRDVDLFVGVSSIAADPDWTDRGEDRYIGYWRTATFGALTASAEVRREALERILPRLKIAARCSLEGRFLLVRGDLGTYKIHLGSANILMEPDDSYLCIVPSRGSGEGKVFLPFEDARLSLILSKAFLLAADTEITDESILMQIKRGA</sequence>
<dbReference type="RefSeq" id="WP_189317398.1">
    <property type="nucleotide sequence ID" value="NZ_BMQA01000103.1"/>
</dbReference>
<dbReference type="InterPro" id="IPR056639">
    <property type="entry name" value="DUF7737"/>
</dbReference>
<dbReference type="EMBL" id="BMQA01000103">
    <property type="protein sequence ID" value="GGJ68229.1"/>
    <property type="molecule type" value="Genomic_DNA"/>
</dbReference>
<evidence type="ECO:0000259" key="2">
    <source>
        <dbReference type="Pfam" id="PF24879"/>
    </source>
</evidence>
<dbReference type="Proteomes" id="UP000657574">
    <property type="component" value="Unassembled WGS sequence"/>
</dbReference>
<reference evidence="3" key="1">
    <citation type="journal article" date="2014" name="Int. J. Syst. Evol. Microbiol.">
        <title>Complete genome sequence of Corynebacterium casei LMG S-19264T (=DSM 44701T), isolated from a smear-ripened cheese.</title>
        <authorList>
            <consortium name="US DOE Joint Genome Institute (JGI-PGF)"/>
            <person name="Walter F."/>
            <person name="Albersmeier A."/>
            <person name="Kalinowski J."/>
            <person name="Ruckert C."/>
        </authorList>
    </citation>
    <scope>NUCLEOTIDE SEQUENCE</scope>
    <source>
        <strain evidence="3">JCM 3086</strain>
    </source>
</reference>
<comment type="caution">
    <text evidence="3">The sequence shown here is derived from an EMBL/GenBank/DDBJ whole genome shotgun (WGS) entry which is preliminary data.</text>
</comment>
<dbReference type="AlphaFoldDB" id="A0A917PA15"/>
<evidence type="ECO:0000259" key="1">
    <source>
        <dbReference type="Pfam" id="PF13569"/>
    </source>
</evidence>
<proteinExistence type="predicted"/>
<feature type="domain" description="DUF7737" evidence="2">
    <location>
        <begin position="735"/>
        <end position="836"/>
    </location>
</feature>